<sequence>MIMKKIFLLIIFFFITFLNAQSYEEKTIILQELLKDKKYCEAHKIFEQILNNENRNPYDFYYGAISSVNCNKPTQALDWLEMAVQKGLGSTKEEVDYLSNDENFSKIFSDSKWNNLVSVMKEKLKEKELREEKLNADWLKSITNNRVKNKTDQPNAGFALYTNNVDSIKVPYLVLIPKSYSSKKPSRVIVYLHGGVVSTENFTHNNYQIQQEPIFSLADEYNAIILYPFGKKDFGWVNQERAFENVLSIVKEVEKKYSINKKEIYLGGMSNGGSATFWFATNHSNLFKGFYAFSADPKLKIEEINFSKIKKPFYMLNTKDDNVFKFEEVESIYLKEHNKNWHLESLEKGNHGFIYQENGTEIMKKLLDKLIME</sequence>
<keyword evidence="2" id="KW-0378">Hydrolase</keyword>
<evidence type="ECO:0000259" key="3">
    <source>
        <dbReference type="Pfam" id="PF01738"/>
    </source>
</evidence>
<evidence type="ECO:0000256" key="2">
    <source>
        <dbReference type="ARBA" id="ARBA00022801"/>
    </source>
</evidence>
<dbReference type="InterPro" id="IPR029058">
    <property type="entry name" value="AB_hydrolase_fold"/>
</dbReference>
<organism evidence="4 5">
    <name type="scientific">Empedobacter tilapiae</name>
    <dbReference type="NCBI Taxonomy" id="2491114"/>
    <lineage>
        <taxon>Bacteria</taxon>
        <taxon>Pseudomonadati</taxon>
        <taxon>Bacteroidota</taxon>
        <taxon>Flavobacteriia</taxon>
        <taxon>Flavobacteriales</taxon>
        <taxon>Weeksellaceae</taxon>
        <taxon>Empedobacter</taxon>
    </lineage>
</organism>
<accession>A0A4Z1B0D2</accession>
<evidence type="ECO:0000313" key="4">
    <source>
        <dbReference type="EMBL" id="TGN23618.1"/>
    </source>
</evidence>
<evidence type="ECO:0000256" key="1">
    <source>
        <dbReference type="ARBA" id="ARBA00022729"/>
    </source>
</evidence>
<dbReference type="EMBL" id="SRPE01000011">
    <property type="protein sequence ID" value="TGN23618.1"/>
    <property type="molecule type" value="Genomic_DNA"/>
</dbReference>
<dbReference type="Pfam" id="PF01738">
    <property type="entry name" value="DLH"/>
    <property type="match status" value="1"/>
</dbReference>
<dbReference type="Proteomes" id="UP000297998">
    <property type="component" value="Unassembled WGS sequence"/>
</dbReference>
<dbReference type="AlphaFoldDB" id="A0A4Z1B0D2"/>
<keyword evidence="5" id="KW-1185">Reference proteome</keyword>
<comment type="caution">
    <text evidence="4">The sequence shown here is derived from an EMBL/GenBank/DDBJ whole genome shotgun (WGS) entry which is preliminary data.</text>
</comment>
<dbReference type="InterPro" id="IPR002925">
    <property type="entry name" value="Dienelactn_hydro"/>
</dbReference>
<dbReference type="PANTHER" id="PTHR43037:SF5">
    <property type="entry name" value="FERULOYL ESTERASE"/>
    <property type="match status" value="1"/>
</dbReference>
<evidence type="ECO:0000313" key="5">
    <source>
        <dbReference type="Proteomes" id="UP000297998"/>
    </source>
</evidence>
<feature type="domain" description="Dienelactone hydrolase" evidence="3">
    <location>
        <begin position="242"/>
        <end position="359"/>
    </location>
</feature>
<dbReference type="Gene3D" id="3.40.50.1820">
    <property type="entry name" value="alpha/beta hydrolase"/>
    <property type="match status" value="1"/>
</dbReference>
<protein>
    <recommendedName>
        <fullName evidence="3">Dienelactone hydrolase domain-containing protein</fullName>
    </recommendedName>
</protein>
<dbReference type="GO" id="GO:0016787">
    <property type="term" value="F:hydrolase activity"/>
    <property type="evidence" value="ECO:0007669"/>
    <property type="project" value="UniProtKB-KW"/>
</dbReference>
<dbReference type="PANTHER" id="PTHR43037">
    <property type="entry name" value="UNNAMED PRODUCT-RELATED"/>
    <property type="match status" value="1"/>
</dbReference>
<name>A0A4Z1B0D2_9FLAO</name>
<reference evidence="4 5" key="1">
    <citation type="submission" date="2019-03" db="EMBL/GenBank/DDBJ databases">
        <title>Empedobacter tilapiae sp. nov., isolated from an intestine of Nile tilapia Oreochromis niloticus.</title>
        <authorList>
            <person name="Kim Y.-O."/>
            <person name="Yoon J.-H."/>
        </authorList>
    </citation>
    <scope>NUCLEOTIDE SEQUENCE [LARGE SCALE GENOMIC DNA]</scope>
    <source>
        <strain evidence="4 5">MRS2</strain>
    </source>
</reference>
<dbReference type="OrthoDB" id="699118at2"/>
<dbReference type="SUPFAM" id="SSF53474">
    <property type="entry name" value="alpha/beta-Hydrolases"/>
    <property type="match status" value="1"/>
</dbReference>
<dbReference type="InterPro" id="IPR050955">
    <property type="entry name" value="Plant_Biomass_Hydrol_Est"/>
</dbReference>
<proteinExistence type="predicted"/>
<keyword evidence="1" id="KW-0732">Signal</keyword>
<gene>
    <name evidence="4" type="ORF">E4J94_14285</name>
</gene>